<dbReference type="PROSITE" id="PS00012">
    <property type="entry name" value="PHOSPHOPANTETHEINE"/>
    <property type="match status" value="1"/>
</dbReference>
<name>A0A0U2S5L3_9ACTN</name>
<dbReference type="InterPro" id="IPR036736">
    <property type="entry name" value="ACP-like_sf"/>
</dbReference>
<keyword evidence="2" id="KW-0597">Phosphoprotein</keyword>
<dbReference type="InterPro" id="IPR006162">
    <property type="entry name" value="Ppantetheine_attach_site"/>
</dbReference>
<evidence type="ECO:0000313" key="4">
    <source>
        <dbReference type="EMBL" id="ALT05947.1"/>
    </source>
</evidence>
<dbReference type="InterPro" id="IPR020806">
    <property type="entry name" value="PKS_PP-bd"/>
</dbReference>
<evidence type="ECO:0000259" key="3">
    <source>
        <dbReference type="PROSITE" id="PS50075"/>
    </source>
</evidence>
<dbReference type="SMART" id="SM00823">
    <property type="entry name" value="PKS_PP"/>
    <property type="match status" value="1"/>
</dbReference>
<dbReference type="Pfam" id="PF00550">
    <property type="entry name" value="PP-binding"/>
    <property type="match status" value="1"/>
</dbReference>
<reference evidence="4" key="1">
    <citation type="submission" date="2015-10" db="EMBL/GenBank/DDBJ databases">
        <title>New simocyclinones: surprising evolutionary and biosynthetic insights.</title>
        <authorList>
            <person name="Bilyk O."/>
            <person name="Brotz E."/>
            <person name="Tokovenko B."/>
            <person name="Bechtold A."/>
            <person name="Paululat T."/>
            <person name="Luzhetskyy A."/>
        </authorList>
    </citation>
    <scope>NUCLEOTIDE SEQUENCE</scope>
    <source>
        <strain evidence="4">152608</strain>
    </source>
</reference>
<evidence type="ECO:0000256" key="2">
    <source>
        <dbReference type="ARBA" id="ARBA00022553"/>
    </source>
</evidence>
<dbReference type="InterPro" id="IPR009081">
    <property type="entry name" value="PP-bd_ACP"/>
</dbReference>
<evidence type="ECO:0000256" key="1">
    <source>
        <dbReference type="ARBA" id="ARBA00022450"/>
    </source>
</evidence>
<keyword evidence="1" id="KW-0596">Phosphopantetheine</keyword>
<dbReference type="Gene3D" id="1.10.1200.10">
    <property type="entry name" value="ACP-like"/>
    <property type="match status" value="1"/>
</dbReference>
<proteinExistence type="predicted"/>
<dbReference type="GO" id="GO:0031177">
    <property type="term" value="F:phosphopantetheine binding"/>
    <property type="evidence" value="ECO:0007669"/>
    <property type="project" value="InterPro"/>
</dbReference>
<feature type="domain" description="Carrier" evidence="3">
    <location>
        <begin position="5"/>
        <end position="83"/>
    </location>
</feature>
<accession>A0A0U2S5L3</accession>
<protein>
    <submittedName>
        <fullName evidence="4">Putative acyl-carrier protein</fullName>
    </submittedName>
</protein>
<dbReference type="SUPFAM" id="SSF47336">
    <property type="entry name" value="ACP-like"/>
    <property type="match status" value="1"/>
</dbReference>
<dbReference type="AlphaFoldDB" id="A0A0U2S5L3"/>
<dbReference type="PROSITE" id="PS50075">
    <property type="entry name" value="CARRIER"/>
    <property type="match status" value="1"/>
</dbReference>
<gene>
    <name evidence="4" type="primary">smcA3</name>
    <name evidence="4" type="ORF">KSSN_24540</name>
</gene>
<organism evidence="4">
    <name type="scientific">Kitasatospora sp. 152608</name>
    <dbReference type="NCBI Taxonomy" id="1769566"/>
    <lineage>
        <taxon>Bacteria</taxon>
        <taxon>Bacillati</taxon>
        <taxon>Actinomycetota</taxon>
        <taxon>Actinomycetes</taxon>
        <taxon>Kitasatosporales</taxon>
        <taxon>Streptomycetaceae</taxon>
        <taxon>Kitasatospora</taxon>
    </lineage>
</organism>
<dbReference type="GO" id="GO:0017000">
    <property type="term" value="P:antibiotic biosynthetic process"/>
    <property type="evidence" value="ECO:0007669"/>
    <property type="project" value="UniProtKB-ARBA"/>
</dbReference>
<sequence length="89" mass="9698">MPNTEFTIDDLRRILREGAGTEEGVDLDADILDTDFEELGYESLALLETCGRIEREYGVTLDDDALAGARTPRALLGLVHSHLATVHAG</sequence>
<dbReference type="EMBL" id="KU127235">
    <property type="protein sequence ID" value="ALT05947.1"/>
    <property type="molecule type" value="Genomic_DNA"/>
</dbReference>